<dbReference type="SUPFAM" id="SSF57850">
    <property type="entry name" value="RING/U-box"/>
    <property type="match status" value="1"/>
</dbReference>
<dbReference type="Gene3D" id="1.25.10.10">
    <property type="entry name" value="Leucine-rich Repeat Variant"/>
    <property type="match status" value="4"/>
</dbReference>
<reference evidence="7 8" key="1">
    <citation type="submission" date="2023-12" db="EMBL/GenBank/DDBJ databases">
        <title>A high-quality genome assembly for Dillenia turbinata (Dilleniales).</title>
        <authorList>
            <person name="Chanderbali A."/>
        </authorList>
    </citation>
    <scope>NUCLEOTIDE SEQUENCE [LARGE SCALE GENOMIC DNA]</scope>
    <source>
        <strain evidence="7">LSX21</strain>
        <tissue evidence="7">Leaf</tissue>
    </source>
</reference>
<evidence type="ECO:0000313" key="8">
    <source>
        <dbReference type="Proteomes" id="UP001370490"/>
    </source>
</evidence>
<dbReference type="SMART" id="SM00185">
    <property type="entry name" value="ARM"/>
    <property type="match status" value="6"/>
</dbReference>
<gene>
    <name evidence="7" type="ORF">RJ641_008834</name>
</gene>
<sequence>MTSSNSGLTSVVIESINRLLSEICTWDENSYSFENPRQFSDYAKRLQLVLNQFLGSSSSENSNFPPQSALTALRGLSGDLKKSVETVSVYKNKSKIYILINCISLCSSLQEHAVAISGWLALIESTLEDDPDLRKKFADLSRDMSQAEFKVTENEERVHCTLQKEGEGRQTTKAVQSAIIMDLARALGIDSKNHLELSKHINLLKADLSRSNSVSERRILFSLERIINNWSIEPDLSAQSLDTDFEDDAQITPFKNFLCPLTKEVMKDPVVLESHQTYERSAIEYWFRRCLQDGRDPTCPVTGQVLKSLEHKPNIGLAGAIEEWMNRNVDIQVKLSVNYLTQEPSPSAECIQRVLDCIYRISEEYPSSRYKVRNAGLVVLIVNLLRNSSKSIGTHLRAKALMTLLSMANDDESKKIMLEEGITRLAIHSLTGSSEKEREIAVKLLLEFSRDEAYCVKIASEKGALVLLSSMAVTLEYPALSNLAEEVLKRIEKVEDNVLHLAAAGRFEPLLCRLSEGLVCLDRFSITLLVGTDAVKIEMASMVGKMTLTNTSKEQIARKSAKILVEMLAKPDGRASSLQALNNLSSLSDNATILVDAAMLPALTGILFDSQDTSPELKELASSIISNVVSKPGHWELAVADKQGHLLQSESIVVRLLGLLSLASLQCQLSILRILVGIASSPQASGSVVSCLKSGDGIKTVIPFLEHEEVEHRIYAFRLTRVISKHMSQDLVNELRTCDKLQLLKDKLLNDQSTDSERSDAASILGNLPLSEEEVKTVLRVDMLRRTITILKDEFCSARERTTRTTSSTGEGLLCLSLHFLKNPDFEILSIVGELKLMTFFREQLVFSLKPKVKQLSALGLKYLSESGRTVIVSVDSEPQIPQGLCSSLIFMCGRRASPEPTLCPVHNAPCDTESQFCLLKSSCIKPLSDLLLPDNDTNVQIAAVEALSTLLEDTSDNLIHVVDELEQLGVVNAVLDLFTEVRTGILQERTIWMLERILRVENLNHKHALNEGLVRALVETLRHGNANAKRHAQDALTNLKQLSAIGGKSSQSSGGRR</sequence>
<feature type="domain" description="U-box" evidence="6">
    <location>
        <begin position="252"/>
        <end position="331"/>
    </location>
</feature>
<evidence type="ECO:0000256" key="1">
    <source>
        <dbReference type="ARBA" id="ARBA00000900"/>
    </source>
</evidence>
<dbReference type="Proteomes" id="UP001370490">
    <property type="component" value="Unassembled WGS sequence"/>
</dbReference>
<dbReference type="EC" id="2.3.2.27" evidence="3"/>
<comment type="caution">
    <text evidence="7">The sequence shown here is derived from an EMBL/GenBank/DDBJ whole genome shotgun (WGS) entry which is preliminary data.</text>
</comment>
<dbReference type="GO" id="GO:0016567">
    <property type="term" value="P:protein ubiquitination"/>
    <property type="evidence" value="ECO:0007669"/>
    <property type="project" value="InterPro"/>
</dbReference>
<evidence type="ECO:0000256" key="5">
    <source>
        <dbReference type="ARBA" id="ARBA00022737"/>
    </source>
</evidence>
<proteinExistence type="predicted"/>
<dbReference type="InterPro" id="IPR000225">
    <property type="entry name" value="Armadillo"/>
</dbReference>
<accession>A0AAN8V403</accession>
<keyword evidence="5" id="KW-0677">Repeat</keyword>
<comment type="pathway">
    <text evidence="2">Protein modification; protein ubiquitination.</text>
</comment>
<keyword evidence="8" id="KW-1185">Reference proteome</keyword>
<dbReference type="InterPro" id="IPR013083">
    <property type="entry name" value="Znf_RING/FYVE/PHD"/>
</dbReference>
<dbReference type="SUPFAM" id="SSF48371">
    <property type="entry name" value="ARM repeat"/>
    <property type="match status" value="2"/>
</dbReference>
<dbReference type="InterPro" id="IPR011989">
    <property type="entry name" value="ARM-like"/>
</dbReference>
<evidence type="ECO:0000259" key="6">
    <source>
        <dbReference type="PROSITE" id="PS51698"/>
    </source>
</evidence>
<evidence type="ECO:0000256" key="3">
    <source>
        <dbReference type="ARBA" id="ARBA00012483"/>
    </source>
</evidence>
<protein>
    <recommendedName>
        <fullName evidence="3">RING-type E3 ubiquitin transferase</fullName>
        <ecNumber evidence="3">2.3.2.27</ecNumber>
    </recommendedName>
</protein>
<comment type="catalytic activity">
    <reaction evidence="1">
        <text>S-ubiquitinyl-[E2 ubiquitin-conjugating enzyme]-L-cysteine + [acceptor protein]-L-lysine = [E2 ubiquitin-conjugating enzyme]-L-cysteine + N(6)-ubiquitinyl-[acceptor protein]-L-lysine.</text>
        <dbReference type="EC" id="2.3.2.27"/>
    </reaction>
</comment>
<dbReference type="InterPro" id="IPR016024">
    <property type="entry name" value="ARM-type_fold"/>
</dbReference>
<dbReference type="PANTHER" id="PTHR45958">
    <property type="entry name" value="RING-TYPE E3 UBIQUITIN TRANSFERASE"/>
    <property type="match status" value="1"/>
</dbReference>
<dbReference type="CDD" id="cd16664">
    <property type="entry name" value="RING-Ubox_PUB"/>
    <property type="match status" value="1"/>
</dbReference>
<dbReference type="EMBL" id="JBAMMX010000015">
    <property type="protein sequence ID" value="KAK6927115.1"/>
    <property type="molecule type" value="Genomic_DNA"/>
</dbReference>
<dbReference type="GO" id="GO:0061630">
    <property type="term" value="F:ubiquitin protein ligase activity"/>
    <property type="evidence" value="ECO:0007669"/>
    <property type="project" value="UniProtKB-EC"/>
</dbReference>
<dbReference type="InterPro" id="IPR045210">
    <property type="entry name" value="RING-Ubox_PUB"/>
</dbReference>
<evidence type="ECO:0000313" key="7">
    <source>
        <dbReference type="EMBL" id="KAK6927115.1"/>
    </source>
</evidence>
<dbReference type="PANTHER" id="PTHR45958:SF14">
    <property type="entry name" value="RING-TYPE E3 UBIQUITIN TRANSFERASE"/>
    <property type="match status" value="1"/>
</dbReference>
<dbReference type="PROSITE" id="PS51698">
    <property type="entry name" value="U_BOX"/>
    <property type="match status" value="1"/>
</dbReference>
<dbReference type="InterPro" id="IPR052608">
    <property type="entry name" value="U-box_domain_protein"/>
</dbReference>
<dbReference type="Gene3D" id="3.30.40.10">
    <property type="entry name" value="Zinc/RING finger domain, C3HC4 (zinc finger)"/>
    <property type="match status" value="1"/>
</dbReference>
<keyword evidence="4" id="KW-0808">Transferase</keyword>
<dbReference type="SMART" id="SM00504">
    <property type="entry name" value="Ubox"/>
    <property type="match status" value="1"/>
</dbReference>
<dbReference type="InterPro" id="IPR003613">
    <property type="entry name" value="Ubox_domain"/>
</dbReference>
<evidence type="ECO:0000256" key="4">
    <source>
        <dbReference type="ARBA" id="ARBA00022679"/>
    </source>
</evidence>
<dbReference type="Pfam" id="PF04564">
    <property type="entry name" value="U-box"/>
    <property type="match status" value="1"/>
</dbReference>
<name>A0AAN8V403_9MAGN</name>
<organism evidence="7 8">
    <name type="scientific">Dillenia turbinata</name>
    <dbReference type="NCBI Taxonomy" id="194707"/>
    <lineage>
        <taxon>Eukaryota</taxon>
        <taxon>Viridiplantae</taxon>
        <taxon>Streptophyta</taxon>
        <taxon>Embryophyta</taxon>
        <taxon>Tracheophyta</taxon>
        <taxon>Spermatophyta</taxon>
        <taxon>Magnoliopsida</taxon>
        <taxon>eudicotyledons</taxon>
        <taxon>Gunneridae</taxon>
        <taxon>Pentapetalae</taxon>
        <taxon>Dilleniales</taxon>
        <taxon>Dilleniaceae</taxon>
        <taxon>Dillenia</taxon>
    </lineage>
</organism>
<dbReference type="AlphaFoldDB" id="A0AAN8V403"/>
<evidence type="ECO:0000256" key="2">
    <source>
        <dbReference type="ARBA" id="ARBA00004906"/>
    </source>
</evidence>